<dbReference type="InterPro" id="IPR009305">
    <property type="entry name" value="Mpo1-like"/>
</dbReference>
<dbReference type="GO" id="GO:0005783">
    <property type="term" value="C:endoplasmic reticulum"/>
    <property type="evidence" value="ECO:0007669"/>
    <property type="project" value="TreeGrafter"/>
</dbReference>
<dbReference type="Proteomes" id="UP001180020">
    <property type="component" value="Unassembled WGS sequence"/>
</dbReference>
<dbReference type="PANTHER" id="PTHR28026:SF9">
    <property type="entry name" value="2-HYDROXY-PALMITIC ACID DIOXYGENASE MPO1"/>
    <property type="match status" value="1"/>
</dbReference>
<comment type="caution">
    <text evidence="3">The sequence shown here is derived from an EMBL/GenBank/DDBJ whole genome shotgun (WGS) entry which is preliminary data.</text>
</comment>
<feature type="compositionally biased region" description="Polar residues" evidence="1">
    <location>
        <begin position="55"/>
        <end position="66"/>
    </location>
</feature>
<feature type="compositionally biased region" description="Low complexity" evidence="1">
    <location>
        <begin position="67"/>
        <end position="81"/>
    </location>
</feature>
<gene>
    <name evidence="3" type="ORF">QJS10_CPA09g01542</name>
</gene>
<dbReference type="Pfam" id="PF06127">
    <property type="entry name" value="Mpo1-like"/>
    <property type="match status" value="1"/>
</dbReference>
<keyword evidence="4" id="KW-1185">Reference proteome</keyword>
<reference evidence="3" key="2">
    <citation type="submission" date="2023-06" db="EMBL/GenBank/DDBJ databases">
        <authorList>
            <person name="Ma L."/>
            <person name="Liu K.-W."/>
            <person name="Li Z."/>
            <person name="Hsiao Y.-Y."/>
            <person name="Qi Y."/>
            <person name="Fu T."/>
            <person name="Tang G."/>
            <person name="Zhang D."/>
            <person name="Sun W.-H."/>
            <person name="Liu D.-K."/>
            <person name="Li Y."/>
            <person name="Chen G.-Z."/>
            <person name="Liu X.-D."/>
            <person name="Liao X.-Y."/>
            <person name="Jiang Y.-T."/>
            <person name="Yu X."/>
            <person name="Hao Y."/>
            <person name="Huang J."/>
            <person name="Zhao X.-W."/>
            <person name="Ke S."/>
            <person name="Chen Y.-Y."/>
            <person name="Wu W.-L."/>
            <person name="Hsu J.-L."/>
            <person name="Lin Y.-F."/>
            <person name="Huang M.-D."/>
            <person name="Li C.-Y."/>
            <person name="Huang L."/>
            <person name="Wang Z.-W."/>
            <person name="Zhao X."/>
            <person name="Zhong W.-Y."/>
            <person name="Peng D.-H."/>
            <person name="Ahmad S."/>
            <person name="Lan S."/>
            <person name="Zhang J.-S."/>
            <person name="Tsai W.-C."/>
            <person name="Van De Peer Y."/>
            <person name="Liu Z.-J."/>
        </authorList>
    </citation>
    <scope>NUCLEOTIDE SEQUENCE</scope>
    <source>
        <strain evidence="3">CP</strain>
        <tissue evidence="3">Leaves</tissue>
    </source>
</reference>
<protein>
    <submittedName>
        <fullName evidence="3">Uncharacterized protein</fullName>
    </submittedName>
</protein>
<dbReference type="GO" id="GO:0016020">
    <property type="term" value="C:membrane"/>
    <property type="evidence" value="ECO:0007669"/>
    <property type="project" value="GOC"/>
</dbReference>
<feature type="transmembrane region" description="Helical" evidence="2">
    <location>
        <begin position="139"/>
        <end position="161"/>
    </location>
</feature>
<dbReference type="GO" id="GO:0046521">
    <property type="term" value="P:sphingoid catabolic process"/>
    <property type="evidence" value="ECO:0007669"/>
    <property type="project" value="TreeGrafter"/>
</dbReference>
<evidence type="ECO:0000256" key="1">
    <source>
        <dbReference type="SAM" id="MobiDB-lite"/>
    </source>
</evidence>
<evidence type="ECO:0000256" key="2">
    <source>
        <dbReference type="SAM" id="Phobius"/>
    </source>
</evidence>
<keyword evidence="2" id="KW-0812">Transmembrane</keyword>
<feature type="transmembrane region" description="Helical" evidence="2">
    <location>
        <begin position="167"/>
        <end position="185"/>
    </location>
</feature>
<evidence type="ECO:0000313" key="3">
    <source>
        <dbReference type="EMBL" id="KAK1308485.1"/>
    </source>
</evidence>
<dbReference type="AlphaFoldDB" id="A0AAV9E4N0"/>
<name>A0AAV9E4N0_ACOCL</name>
<feature type="transmembrane region" description="Helical" evidence="2">
    <location>
        <begin position="112"/>
        <end position="132"/>
    </location>
</feature>
<reference evidence="3" key="1">
    <citation type="journal article" date="2023" name="Nat. Commun.">
        <title>Diploid and tetraploid genomes of Acorus and the evolution of monocots.</title>
        <authorList>
            <person name="Ma L."/>
            <person name="Liu K.W."/>
            <person name="Li Z."/>
            <person name="Hsiao Y.Y."/>
            <person name="Qi Y."/>
            <person name="Fu T."/>
            <person name="Tang G.D."/>
            <person name="Zhang D."/>
            <person name="Sun W.H."/>
            <person name="Liu D.K."/>
            <person name="Li Y."/>
            <person name="Chen G.Z."/>
            <person name="Liu X.D."/>
            <person name="Liao X.Y."/>
            <person name="Jiang Y.T."/>
            <person name="Yu X."/>
            <person name="Hao Y."/>
            <person name="Huang J."/>
            <person name="Zhao X.W."/>
            <person name="Ke S."/>
            <person name="Chen Y.Y."/>
            <person name="Wu W.L."/>
            <person name="Hsu J.L."/>
            <person name="Lin Y.F."/>
            <person name="Huang M.D."/>
            <person name="Li C.Y."/>
            <person name="Huang L."/>
            <person name="Wang Z.W."/>
            <person name="Zhao X."/>
            <person name="Zhong W.Y."/>
            <person name="Peng D.H."/>
            <person name="Ahmad S."/>
            <person name="Lan S."/>
            <person name="Zhang J.S."/>
            <person name="Tsai W.C."/>
            <person name="Van de Peer Y."/>
            <person name="Liu Z.J."/>
        </authorList>
    </citation>
    <scope>NUCLEOTIDE SEQUENCE</scope>
    <source>
        <strain evidence="3">CP</strain>
    </source>
</reference>
<feature type="transmembrane region" description="Helical" evidence="2">
    <location>
        <begin position="228"/>
        <end position="248"/>
    </location>
</feature>
<sequence>MSITALLPSFPVVGQNLKRKTISSHFLPPFTRNHLLFQCHPLVPSSNPLPPIFNPSKTNQSKLKPTSQSASKSCSSNQNNNPIEEKTMGEGLFDLERHFAFYGAYHSNPVNVLVHVLFVWPIFYTALVILQFTPTLLDLSVFGLALNYSFVFALIYGLFYASLDRKAGSLAALLCFLCWVGSGFLAQRLGFDIGWKVVLAAQIFCWTAQFIGHGVFEKRAPALLDNLVQALLMAPFFVLLELLQKIFGYEPYPGFQRRVHAKVEADIKAWRDSKLQSKLK</sequence>
<evidence type="ECO:0000313" key="4">
    <source>
        <dbReference type="Proteomes" id="UP001180020"/>
    </source>
</evidence>
<feature type="transmembrane region" description="Helical" evidence="2">
    <location>
        <begin position="197"/>
        <end position="216"/>
    </location>
</feature>
<dbReference type="PANTHER" id="PTHR28026">
    <property type="entry name" value="DUF962 DOMAIN PROTEIN (AFU_ORTHOLOGUE AFUA_8G05310)"/>
    <property type="match status" value="1"/>
</dbReference>
<accession>A0AAV9E4N0</accession>
<feature type="region of interest" description="Disordered" evidence="1">
    <location>
        <begin position="54"/>
        <end position="83"/>
    </location>
</feature>
<dbReference type="EMBL" id="JAUJYO010000009">
    <property type="protein sequence ID" value="KAK1308485.1"/>
    <property type="molecule type" value="Genomic_DNA"/>
</dbReference>
<proteinExistence type="predicted"/>
<organism evidence="3 4">
    <name type="scientific">Acorus calamus</name>
    <name type="common">Sweet flag</name>
    <dbReference type="NCBI Taxonomy" id="4465"/>
    <lineage>
        <taxon>Eukaryota</taxon>
        <taxon>Viridiplantae</taxon>
        <taxon>Streptophyta</taxon>
        <taxon>Embryophyta</taxon>
        <taxon>Tracheophyta</taxon>
        <taxon>Spermatophyta</taxon>
        <taxon>Magnoliopsida</taxon>
        <taxon>Liliopsida</taxon>
        <taxon>Acoraceae</taxon>
        <taxon>Acorus</taxon>
    </lineage>
</organism>
<keyword evidence="2" id="KW-1133">Transmembrane helix</keyword>
<keyword evidence="2" id="KW-0472">Membrane</keyword>